<dbReference type="InterPro" id="IPR051912">
    <property type="entry name" value="Alkylbase_DNA_Glycosylase/TA"/>
</dbReference>
<evidence type="ECO:0000256" key="2">
    <source>
        <dbReference type="ARBA" id="ARBA00012000"/>
    </source>
</evidence>
<dbReference type="GO" id="GO:0043916">
    <property type="term" value="F:DNA-7-methylguanine glycosylase activity"/>
    <property type="evidence" value="ECO:0007669"/>
    <property type="project" value="TreeGrafter"/>
</dbReference>
<comment type="caution">
    <text evidence="6">The sequence shown here is derived from an EMBL/GenBank/DDBJ whole genome shotgun (WGS) entry which is preliminary data.</text>
</comment>
<dbReference type="EC" id="3.2.2.21" evidence="2"/>
<gene>
    <name evidence="6" type="primary">alkA</name>
    <name evidence="6" type="ORF">GCM10011425_35700</name>
</gene>
<keyword evidence="4" id="KW-0234">DNA repair</keyword>
<dbReference type="SUPFAM" id="SSF48150">
    <property type="entry name" value="DNA-glycosylase"/>
    <property type="match status" value="1"/>
</dbReference>
<dbReference type="CDD" id="cd00056">
    <property type="entry name" value="ENDO3c"/>
    <property type="match status" value="1"/>
</dbReference>
<dbReference type="InterPro" id="IPR011257">
    <property type="entry name" value="DNA_glycosylase"/>
</dbReference>
<dbReference type="GO" id="GO:0032993">
    <property type="term" value="C:protein-DNA complex"/>
    <property type="evidence" value="ECO:0007669"/>
    <property type="project" value="TreeGrafter"/>
</dbReference>
<organism evidence="6 7">
    <name type="scientific">Mucilaginibacter galii</name>
    <dbReference type="NCBI Taxonomy" id="2005073"/>
    <lineage>
        <taxon>Bacteria</taxon>
        <taxon>Pseudomonadati</taxon>
        <taxon>Bacteroidota</taxon>
        <taxon>Sphingobacteriia</taxon>
        <taxon>Sphingobacteriales</taxon>
        <taxon>Sphingobacteriaceae</taxon>
        <taxon>Mucilaginibacter</taxon>
    </lineage>
</organism>
<dbReference type="AlphaFoldDB" id="A0A917JB13"/>
<dbReference type="SMART" id="SM00478">
    <property type="entry name" value="ENDO3c"/>
    <property type="match status" value="1"/>
</dbReference>
<comment type="catalytic activity">
    <reaction evidence="1">
        <text>Hydrolysis of alkylated DNA, releasing 3-methyladenine, 3-methylguanine, 7-methylguanine and 7-methyladenine.</text>
        <dbReference type="EC" id="3.2.2.21"/>
    </reaction>
</comment>
<proteinExistence type="predicted"/>
<dbReference type="Pfam" id="PF00730">
    <property type="entry name" value="HhH-GPD"/>
    <property type="match status" value="1"/>
</dbReference>
<accession>A0A917JB13</accession>
<dbReference type="InterPro" id="IPR003265">
    <property type="entry name" value="HhH-GPD_domain"/>
</dbReference>
<sequence length="205" mass="23587">MTFNQDNYHQLCDHLATEDGDFKSIIDRHGYPPFWSRANSFETLVHIILEQQVSLASALSALNKLKDRIQEITPSRVLMLTDEELKACYFSRQKTVYVKYLAEALLSGQLNLQELETLPDDGTRKKLTALKGIGNWTVDIYLLMVLHRTNIFPIGDLAIVNAMKRLKPVPTAATKEHLLQIAEQWQPYRSVAAMLLWHYYLSPRD</sequence>
<evidence type="ECO:0000259" key="5">
    <source>
        <dbReference type="SMART" id="SM00478"/>
    </source>
</evidence>
<feature type="domain" description="HhH-GPD" evidence="5">
    <location>
        <begin position="49"/>
        <end position="201"/>
    </location>
</feature>
<keyword evidence="7" id="KW-1185">Reference proteome</keyword>
<dbReference type="Gene3D" id="1.10.1670.40">
    <property type="match status" value="1"/>
</dbReference>
<keyword evidence="3" id="KW-0227">DNA damage</keyword>
<dbReference type="GO" id="GO:0008725">
    <property type="term" value="F:DNA-3-methyladenine glycosylase activity"/>
    <property type="evidence" value="ECO:0007669"/>
    <property type="project" value="TreeGrafter"/>
</dbReference>
<dbReference type="GO" id="GO:0006307">
    <property type="term" value="P:DNA alkylation repair"/>
    <property type="evidence" value="ECO:0007669"/>
    <property type="project" value="TreeGrafter"/>
</dbReference>
<evidence type="ECO:0000256" key="3">
    <source>
        <dbReference type="ARBA" id="ARBA00022763"/>
    </source>
</evidence>
<name>A0A917JB13_9SPHI</name>
<reference evidence="6" key="2">
    <citation type="submission" date="2020-09" db="EMBL/GenBank/DDBJ databases">
        <authorList>
            <person name="Sun Q."/>
            <person name="Sedlacek I."/>
        </authorList>
    </citation>
    <scope>NUCLEOTIDE SEQUENCE</scope>
    <source>
        <strain evidence="6">CCM 8711</strain>
    </source>
</reference>
<reference evidence="6" key="1">
    <citation type="journal article" date="2014" name="Int. J. Syst. Evol. Microbiol.">
        <title>Complete genome sequence of Corynebacterium casei LMG S-19264T (=DSM 44701T), isolated from a smear-ripened cheese.</title>
        <authorList>
            <consortium name="US DOE Joint Genome Institute (JGI-PGF)"/>
            <person name="Walter F."/>
            <person name="Albersmeier A."/>
            <person name="Kalinowski J."/>
            <person name="Ruckert C."/>
        </authorList>
    </citation>
    <scope>NUCLEOTIDE SEQUENCE</scope>
    <source>
        <strain evidence="6">CCM 8711</strain>
    </source>
</reference>
<dbReference type="GO" id="GO:0006285">
    <property type="term" value="P:base-excision repair, AP site formation"/>
    <property type="evidence" value="ECO:0007669"/>
    <property type="project" value="TreeGrafter"/>
</dbReference>
<dbReference type="PANTHER" id="PTHR43003:SF5">
    <property type="entry name" value="DNA-3-METHYLADENINE GLYCOSYLASE"/>
    <property type="match status" value="1"/>
</dbReference>
<evidence type="ECO:0000256" key="4">
    <source>
        <dbReference type="ARBA" id="ARBA00023204"/>
    </source>
</evidence>
<dbReference type="PANTHER" id="PTHR43003">
    <property type="entry name" value="DNA-3-METHYLADENINE GLYCOSYLASE"/>
    <property type="match status" value="1"/>
</dbReference>
<evidence type="ECO:0000313" key="7">
    <source>
        <dbReference type="Proteomes" id="UP000662074"/>
    </source>
</evidence>
<dbReference type="RefSeq" id="WP_188418472.1">
    <property type="nucleotide sequence ID" value="NZ_BMDO01000012.1"/>
</dbReference>
<dbReference type="Proteomes" id="UP000662074">
    <property type="component" value="Unassembled WGS sequence"/>
</dbReference>
<dbReference type="GO" id="GO:0032131">
    <property type="term" value="F:alkylated DNA binding"/>
    <property type="evidence" value="ECO:0007669"/>
    <property type="project" value="TreeGrafter"/>
</dbReference>
<dbReference type="GO" id="GO:0005737">
    <property type="term" value="C:cytoplasm"/>
    <property type="evidence" value="ECO:0007669"/>
    <property type="project" value="TreeGrafter"/>
</dbReference>
<evidence type="ECO:0000256" key="1">
    <source>
        <dbReference type="ARBA" id="ARBA00000086"/>
    </source>
</evidence>
<evidence type="ECO:0000313" key="6">
    <source>
        <dbReference type="EMBL" id="GGI52358.1"/>
    </source>
</evidence>
<dbReference type="Gene3D" id="1.10.340.30">
    <property type="entry name" value="Hypothetical protein, domain 2"/>
    <property type="match status" value="1"/>
</dbReference>
<protein>
    <recommendedName>
        <fullName evidence="2">DNA-3-methyladenine glycosylase II</fullName>
        <ecNumber evidence="2">3.2.2.21</ecNumber>
    </recommendedName>
</protein>
<dbReference type="EMBL" id="BMDO01000012">
    <property type="protein sequence ID" value="GGI52358.1"/>
    <property type="molecule type" value="Genomic_DNA"/>
</dbReference>